<dbReference type="SUPFAM" id="SSF52141">
    <property type="entry name" value="Uracil-DNA glycosylase-like"/>
    <property type="match status" value="1"/>
</dbReference>
<dbReference type="AlphaFoldDB" id="A0A0G1YE79"/>
<dbReference type="SMART" id="SM00482">
    <property type="entry name" value="POLAc"/>
    <property type="match status" value="1"/>
</dbReference>
<evidence type="ECO:0000313" key="5">
    <source>
        <dbReference type="EMBL" id="KKW13262.1"/>
    </source>
</evidence>
<evidence type="ECO:0000259" key="4">
    <source>
        <dbReference type="SMART" id="SM00986"/>
    </source>
</evidence>
<dbReference type="InterPro" id="IPR036895">
    <property type="entry name" value="Uracil-DNA_glycosylase-like_sf"/>
</dbReference>
<feature type="domain" description="Uracil-DNA glycosylase-like" evidence="4">
    <location>
        <begin position="4"/>
        <end position="151"/>
    </location>
</feature>
<dbReference type="GO" id="GO:0003677">
    <property type="term" value="F:DNA binding"/>
    <property type="evidence" value="ECO:0007669"/>
    <property type="project" value="InterPro"/>
</dbReference>
<evidence type="ECO:0000256" key="2">
    <source>
        <dbReference type="ARBA" id="ARBA00020311"/>
    </source>
</evidence>
<dbReference type="InterPro" id="IPR001098">
    <property type="entry name" value="DNA-dir_DNA_pol_A_palm_dom"/>
</dbReference>
<dbReference type="SUPFAM" id="SSF53098">
    <property type="entry name" value="Ribonuclease H-like"/>
    <property type="match status" value="1"/>
</dbReference>
<dbReference type="CDD" id="cd10030">
    <property type="entry name" value="UDG-F4_TTUDGA_SPO1dp_like"/>
    <property type="match status" value="1"/>
</dbReference>
<dbReference type="SMART" id="SM00986">
    <property type="entry name" value="UDG"/>
    <property type="match status" value="1"/>
</dbReference>
<dbReference type="InterPro" id="IPR005122">
    <property type="entry name" value="Uracil-DNA_glycosylase-like"/>
</dbReference>
<feature type="domain" description="DNA-directed DNA polymerase family A palm" evidence="3">
    <location>
        <begin position="500"/>
        <end position="694"/>
    </location>
</feature>
<reference evidence="5 6" key="1">
    <citation type="journal article" date="2015" name="Nature">
        <title>rRNA introns, odd ribosomes, and small enigmatic genomes across a large radiation of phyla.</title>
        <authorList>
            <person name="Brown C.T."/>
            <person name="Hug L.A."/>
            <person name="Thomas B.C."/>
            <person name="Sharon I."/>
            <person name="Castelle C.J."/>
            <person name="Singh A."/>
            <person name="Wilkins M.J."/>
            <person name="Williams K.H."/>
            <person name="Banfield J.F."/>
        </authorList>
    </citation>
    <scope>NUCLEOTIDE SEQUENCE [LARGE SCALE GENOMIC DNA]</scope>
</reference>
<dbReference type="Pfam" id="PF00476">
    <property type="entry name" value="DNA_pol_A"/>
    <property type="match status" value="1"/>
</dbReference>
<comment type="similarity">
    <text evidence="1">Belongs to the DNA polymerase type-A family.</text>
</comment>
<organism evidence="5 6">
    <name type="scientific">Candidatus Gottesmanbacteria bacterium GW2011_GWB1_49_7</name>
    <dbReference type="NCBI Taxonomy" id="1618448"/>
    <lineage>
        <taxon>Bacteria</taxon>
        <taxon>Candidatus Gottesmaniibacteriota</taxon>
    </lineage>
</organism>
<keyword evidence="5" id="KW-0548">Nucleotidyltransferase</keyword>
<dbReference type="GO" id="GO:0006261">
    <property type="term" value="P:DNA-templated DNA replication"/>
    <property type="evidence" value="ECO:0007669"/>
    <property type="project" value="InterPro"/>
</dbReference>
<dbReference type="Gene3D" id="3.40.470.10">
    <property type="entry name" value="Uracil-DNA glycosylase-like domain"/>
    <property type="match status" value="1"/>
</dbReference>
<dbReference type="GO" id="GO:0008408">
    <property type="term" value="F:3'-5' exonuclease activity"/>
    <property type="evidence" value="ECO:0007669"/>
    <property type="project" value="InterPro"/>
</dbReference>
<sequence length="738" mass="83241">MVINPPLLRKPKLVLIGEAPGETEDETGAPFTGRSGEILDECLRAVGLSRQDVEIKNCVRCRPAGNRSPKKKELQICRGKFLQAEIEALRDTPWVLLGATAIREVGGQSRGVHKNRERTWVSRDGLTCWGAPHPAAISRGVFRSDQLVRVLQRASGKTTTVELKDPIIPVVALDTETTGLDVHRKARPFLATTCDGKSVGLFDLTQSWDRFKLSRVIHAAEEIIMANALFDWTMLSAIGIDIPAEVLTDIQWAAAADDSGNCPYSLERLGNSYFKQGGRHKTDLRQFIGDKTLAGGFRSIPKEILHDYAVRDAVLTYALDRHPKLAEAKETYNSFIQRERELLPVLKAIEERGILVDTAAVPVAQQYLMDEATRFLSFIQTDPSVSCIFPNYNPNSHQQTAKLMESIGFESPELTKAGNPSYGKLVLRMFNHPLTDAIHDYRHFRSLAQGAIETIPKVLDPNNCMHPGYHSLGSETNRFTCVTKKESDDERVNLLGIPSDKTVRRIFQARPGFTWCKIDWSQIEMRGIAHYSRDHGLIHSYNDNPDADYYKMVGMLVLGREITKEERQETFKTMALAKGYGIGVKSLAKRLRKDTQWVKDFVAVYDAGLPGVSQFFRDTEDAVRTQGFVMAEDYPSRVEKRAAYQGVNRIVQGSCAVHLKRVLLELFDMISDSDEVFIVHFVHDEINFEIRNDKVNHWIPKIKHTMESGWNWLVPVRAKVEVGPNWGDLTEWQATRVV</sequence>
<dbReference type="Pfam" id="PF03167">
    <property type="entry name" value="UDG"/>
    <property type="match status" value="1"/>
</dbReference>
<dbReference type="EMBL" id="LCQD01000003">
    <property type="protein sequence ID" value="KKW13262.1"/>
    <property type="molecule type" value="Genomic_DNA"/>
</dbReference>
<dbReference type="SMART" id="SM00987">
    <property type="entry name" value="UreE_C"/>
    <property type="match status" value="1"/>
</dbReference>
<keyword evidence="5" id="KW-0239">DNA-directed DNA polymerase</keyword>
<dbReference type="Gene3D" id="3.30.420.10">
    <property type="entry name" value="Ribonuclease H-like superfamily/Ribonuclease H"/>
    <property type="match status" value="1"/>
</dbReference>
<comment type="caution">
    <text evidence="5">The sequence shown here is derived from an EMBL/GenBank/DDBJ whole genome shotgun (WGS) entry which is preliminary data.</text>
</comment>
<keyword evidence="5" id="KW-0808">Transferase</keyword>
<name>A0A0G1YE79_9BACT</name>
<dbReference type="InterPro" id="IPR043502">
    <property type="entry name" value="DNA/RNA_pol_sf"/>
</dbReference>
<dbReference type="Gene3D" id="1.10.150.20">
    <property type="entry name" value="5' to 3' exonuclease, C-terminal subdomain"/>
    <property type="match status" value="1"/>
</dbReference>
<evidence type="ECO:0000313" key="6">
    <source>
        <dbReference type="Proteomes" id="UP000034588"/>
    </source>
</evidence>
<dbReference type="Pfam" id="PF01612">
    <property type="entry name" value="DNA_pol_A_exo1"/>
    <property type="match status" value="1"/>
</dbReference>
<evidence type="ECO:0000259" key="3">
    <source>
        <dbReference type="SMART" id="SM00482"/>
    </source>
</evidence>
<dbReference type="InterPro" id="IPR002298">
    <property type="entry name" value="DNA_polymerase_A"/>
</dbReference>
<gene>
    <name evidence="5" type="ORF">UY48_C0003G0084</name>
</gene>
<dbReference type="Gene3D" id="3.30.70.370">
    <property type="match status" value="1"/>
</dbReference>
<dbReference type="PANTHER" id="PTHR10133:SF62">
    <property type="entry name" value="DNA POLYMERASE THETA"/>
    <property type="match status" value="1"/>
</dbReference>
<protein>
    <recommendedName>
        <fullName evidence="2">DNA polymerase I</fullName>
    </recommendedName>
</protein>
<dbReference type="Gene3D" id="1.20.1060.10">
    <property type="entry name" value="Taq DNA Polymerase, Chain T, domain 4"/>
    <property type="match status" value="1"/>
</dbReference>
<dbReference type="InterPro" id="IPR002562">
    <property type="entry name" value="3'-5'_exonuclease_dom"/>
</dbReference>
<dbReference type="InterPro" id="IPR036397">
    <property type="entry name" value="RNaseH_sf"/>
</dbReference>
<dbReference type="Proteomes" id="UP000034588">
    <property type="component" value="Unassembled WGS sequence"/>
</dbReference>
<dbReference type="SUPFAM" id="SSF56672">
    <property type="entry name" value="DNA/RNA polymerases"/>
    <property type="match status" value="1"/>
</dbReference>
<dbReference type="InterPro" id="IPR012337">
    <property type="entry name" value="RNaseH-like_sf"/>
</dbReference>
<proteinExistence type="inferred from homology"/>
<dbReference type="PRINTS" id="PR00868">
    <property type="entry name" value="DNAPOLI"/>
</dbReference>
<dbReference type="PANTHER" id="PTHR10133">
    <property type="entry name" value="DNA POLYMERASE I"/>
    <property type="match status" value="1"/>
</dbReference>
<dbReference type="GO" id="GO:0003887">
    <property type="term" value="F:DNA-directed DNA polymerase activity"/>
    <property type="evidence" value="ECO:0007669"/>
    <property type="project" value="UniProtKB-KW"/>
</dbReference>
<evidence type="ECO:0000256" key="1">
    <source>
        <dbReference type="ARBA" id="ARBA00007705"/>
    </source>
</evidence>
<dbReference type="GO" id="GO:0006302">
    <property type="term" value="P:double-strand break repair"/>
    <property type="evidence" value="ECO:0007669"/>
    <property type="project" value="TreeGrafter"/>
</dbReference>
<accession>A0A0G1YE79</accession>